<proteinExistence type="predicted"/>
<reference evidence="1 2" key="1">
    <citation type="submission" date="2024-10" db="EMBL/GenBank/DDBJ databases">
        <title>The Natural Products Discovery Center: Release of the First 8490 Sequenced Strains for Exploring Actinobacteria Biosynthetic Diversity.</title>
        <authorList>
            <person name="Kalkreuter E."/>
            <person name="Kautsar S.A."/>
            <person name="Yang D."/>
            <person name="Bader C.D."/>
            <person name="Teijaro C.N."/>
            <person name="Fluegel L."/>
            <person name="Davis C.M."/>
            <person name="Simpson J.R."/>
            <person name="Lauterbach L."/>
            <person name="Steele A.D."/>
            <person name="Gui C."/>
            <person name="Meng S."/>
            <person name="Li G."/>
            <person name="Viehrig K."/>
            <person name="Ye F."/>
            <person name="Su P."/>
            <person name="Kiefer A.F."/>
            <person name="Nichols A."/>
            <person name="Cepeda A.J."/>
            <person name="Yan W."/>
            <person name="Fan B."/>
            <person name="Jiang Y."/>
            <person name="Adhikari A."/>
            <person name="Zheng C.-J."/>
            <person name="Schuster L."/>
            <person name="Cowan T.M."/>
            <person name="Smanski M.J."/>
            <person name="Chevrette M.G."/>
            <person name="De Carvalho L.P.S."/>
            <person name="Shen B."/>
        </authorList>
    </citation>
    <scope>NUCLEOTIDE SEQUENCE [LARGE SCALE GENOMIC DNA]</scope>
    <source>
        <strain evidence="1 2">NPDC089932</strain>
    </source>
</reference>
<accession>A0ABW8FS98</accession>
<dbReference type="EMBL" id="JBIVGG010000022">
    <property type="protein sequence ID" value="MFJ4084970.1"/>
    <property type="molecule type" value="Genomic_DNA"/>
</dbReference>
<dbReference type="RefSeq" id="WP_402076324.1">
    <property type="nucleotide sequence ID" value="NZ_JBIVGG010000022.1"/>
</dbReference>
<sequence>MSTPTERADEMARLVIAAAQQDNGCVVTSGLVDTVTKMHADTECGKANAVSVRRLIRARAAAEGVRVVLTDDERYWAIREQLHHMDGDQVHALRDSIADGGDADPRGNDRVLVDAISVRLSNRLSPARLHGVEPVSVRLWDEPEPDAVGAMPEHAQHAPVVDALEILRAAEVRVATLPGRKVLYRDWHGPQGPQGAFIWPGAGRTLEVSWFIDGAHDERGMRSRDTRTVRAARNQALDDVADAFREAGWTVWRVLSRKTATRRTLRMDVTPPAAVESPAVS</sequence>
<dbReference type="Proteomes" id="UP001617511">
    <property type="component" value="Unassembled WGS sequence"/>
</dbReference>
<evidence type="ECO:0000313" key="2">
    <source>
        <dbReference type="Proteomes" id="UP001617511"/>
    </source>
</evidence>
<comment type="caution">
    <text evidence="1">The sequence shown here is derived from an EMBL/GenBank/DDBJ whole genome shotgun (WGS) entry which is preliminary data.</text>
</comment>
<organism evidence="1 2">
    <name type="scientific">Streptomyces iakyrus</name>
    <dbReference type="NCBI Taxonomy" id="68219"/>
    <lineage>
        <taxon>Bacteria</taxon>
        <taxon>Bacillati</taxon>
        <taxon>Actinomycetota</taxon>
        <taxon>Actinomycetes</taxon>
        <taxon>Kitasatosporales</taxon>
        <taxon>Streptomycetaceae</taxon>
        <taxon>Streptomyces</taxon>
    </lineage>
</organism>
<name>A0ABW8FS98_9ACTN</name>
<gene>
    <name evidence="1" type="ORF">ACIP2Z_39255</name>
</gene>
<keyword evidence="2" id="KW-1185">Reference proteome</keyword>
<protein>
    <submittedName>
        <fullName evidence="1">Uncharacterized protein</fullName>
    </submittedName>
</protein>
<evidence type="ECO:0000313" key="1">
    <source>
        <dbReference type="EMBL" id="MFJ4084970.1"/>
    </source>
</evidence>